<feature type="region of interest" description="Disordered" evidence="1">
    <location>
        <begin position="1"/>
        <end position="40"/>
    </location>
</feature>
<dbReference type="AlphaFoldDB" id="A0A8D8NS03"/>
<dbReference type="EMBL" id="HBUE01294005">
    <property type="protein sequence ID" value="CAG6575391.1"/>
    <property type="molecule type" value="Transcribed_RNA"/>
</dbReference>
<dbReference type="EMBL" id="HBUE01188206">
    <property type="protein sequence ID" value="CAG6523716.1"/>
    <property type="molecule type" value="Transcribed_RNA"/>
</dbReference>
<sequence>MQQQHHDDDVVINRKFTTNSPGVTQPMQSERPKRTQPPQLQNINQEHIVIVINSEEKQEVINEKRSIYGANIIEITFVCMQLDHVSEHEPTMASSRSTRDDPHPSIEGTIRVHRYPSNIHSDLGD</sequence>
<evidence type="ECO:0000313" key="2">
    <source>
        <dbReference type="EMBL" id="CAG6575391.1"/>
    </source>
</evidence>
<evidence type="ECO:0000256" key="1">
    <source>
        <dbReference type="SAM" id="MobiDB-lite"/>
    </source>
</evidence>
<feature type="compositionally biased region" description="Basic and acidic residues" evidence="1">
    <location>
        <begin position="1"/>
        <end position="12"/>
    </location>
</feature>
<feature type="compositionally biased region" description="Polar residues" evidence="1">
    <location>
        <begin position="15"/>
        <end position="28"/>
    </location>
</feature>
<dbReference type="EMBL" id="HBUE01119156">
    <property type="protein sequence ID" value="CAG6491601.1"/>
    <property type="molecule type" value="Transcribed_RNA"/>
</dbReference>
<proteinExistence type="predicted"/>
<feature type="region of interest" description="Disordered" evidence="1">
    <location>
        <begin position="87"/>
        <end position="110"/>
    </location>
</feature>
<name>A0A8D8NS03_CULPI</name>
<reference evidence="2" key="1">
    <citation type="submission" date="2021-05" db="EMBL/GenBank/DDBJ databases">
        <authorList>
            <person name="Alioto T."/>
            <person name="Alioto T."/>
            <person name="Gomez Garrido J."/>
        </authorList>
    </citation>
    <scope>NUCLEOTIDE SEQUENCE</scope>
</reference>
<protein>
    <submittedName>
        <fullName evidence="2">(northern house mosquito) hypothetical protein</fullName>
    </submittedName>
</protein>
<organism evidence="2">
    <name type="scientific">Culex pipiens</name>
    <name type="common">House mosquito</name>
    <dbReference type="NCBI Taxonomy" id="7175"/>
    <lineage>
        <taxon>Eukaryota</taxon>
        <taxon>Metazoa</taxon>
        <taxon>Ecdysozoa</taxon>
        <taxon>Arthropoda</taxon>
        <taxon>Hexapoda</taxon>
        <taxon>Insecta</taxon>
        <taxon>Pterygota</taxon>
        <taxon>Neoptera</taxon>
        <taxon>Endopterygota</taxon>
        <taxon>Diptera</taxon>
        <taxon>Nematocera</taxon>
        <taxon>Culicoidea</taxon>
        <taxon>Culicidae</taxon>
        <taxon>Culicinae</taxon>
        <taxon>Culicini</taxon>
        <taxon>Culex</taxon>
        <taxon>Culex</taxon>
    </lineage>
</organism>
<accession>A0A8D8NS03</accession>